<dbReference type="InterPro" id="IPR036779">
    <property type="entry name" value="LysM_dom_sf"/>
</dbReference>
<feature type="domain" description="LysM" evidence="2">
    <location>
        <begin position="99"/>
        <end position="142"/>
    </location>
</feature>
<keyword evidence="4" id="KW-1185">Reference proteome</keyword>
<keyword evidence="1" id="KW-0732">Signal</keyword>
<reference evidence="3" key="1">
    <citation type="submission" date="2020-11" db="EMBL/GenBank/DDBJ databases">
        <title>Halonatronomonas betainensis gen. nov., sp. nov. a novel haloalkaliphilic representative of the family Halanaerobiacae capable of betaine degradation.</title>
        <authorList>
            <person name="Boltyanskaya Y."/>
            <person name="Kevbrin V."/>
            <person name="Detkova E."/>
            <person name="Grouzdev D.S."/>
            <person name="Koziaeva V."/>
            <person name="Zhilina T."/>
        </authorList>
    </citation>
    <scope>NUCLEOTIDE SEQUENCE</scope>
    <source>
        <strain evidence="3">Z-7014</strain>
    </source>
</reference>
<feature type="signal peptide" evidence="1">
    <location>
        <begin position="1"/>
        <end position="24"/>
    </location>
</feature>
<protein>
    <submittedName>
        <fullName evidence="3">Peptidoglycan DD-metalloendopeptidase family protein</fullName>
    </submittedName>
</protein>
<dbReference type="InterPro" id="IPR011055">
    <property type="entry name" value="Dup_hybrid_motif"/>
</dbReference>
<dbReference type="Proteomes" id="UP000621436">
    <property type="component" value="Unassembled WGS sequence"/>
</dbReference>
<dbReference type="InterPro" id="IPR036365">
    <property type="entry name" value="PGBD-like_sf"/>
</dbReference>
<evidence type="ECO:0000313" key="4">
    <source>
        <dbReference type="Proteomes" id="UP000621436"/>
    </source>
</evidence>
<dbReference type="Gene3D" id="2.70.70.10">
    <property type="entry name" value="Glucose Permease (Domain IIA)"/>
    <property type="match status" value="1"/>
</dbReference>
<dbReference type="SUPFAM" id="SSF47090">
    <property type="entry name" value="PGBD-like"/>
    <property type="match status" value="1"/>
</dbReference>
<dbReference type="FunFam" id="2.70.70.10:FF:000006">
    <property type="entry name" value="M23 family peptidase"/>
    <property type="match status" value="1"/>
</dbReference>
<dbReference type="Pfam" id="PF01476">
    <property type="entry name" value="LysM"/>
    <property type="match status" value="2"/>
</dbReference>
<dbReference type="SUPFAM" id="SSF51261">
    <property type="entry name" value="Duplicated hybrid motif"/>
    <property type="match status" value="1"/>
</dbReference>
<evidence type="ECO:0000259" key="2">
    <source>
        <dbReference type="PROSITE" id="PS51782"/>
    </source>
</evidence>
<dbReference type="InterPro" id="IPR002477">
    <property type="entry name" value="Peptidoglycan-bd-like"/>
</dbReference>
<organism evidence="3 4">
    <name type="scientific">Halonatronomonas betaini</name>
    <dbReference type="NCBI Taxonomy" id="2778430"/>
    <lineage>
        <taxon>Bacteria</taxon>
        <taxon>Bacillati</taxon>
        <taxon>Bacillota</taxon>
        <taxon>Clostridia</taxon>
        <taxon>Halanaerobiales</taxon>
        <taxon>Halarsenatibacteraceae</taxon>
        <taxon>Halonatronomonas</taxon>
    </lineage>
</organism>
<dbReference type="PANTHER" id="PTHR21666:SF270">
    <property type="entry name" value="MUREIN HYDROLASE ACTIVATOR ENVC"/>
    <property type="match status" value="1"/>
</dbReference>
<dbReference type="SMART" id="SM00257">
    <property type="entry name" value="LysM"/>
    <property type="match status" value="2"/>
</dbReference>
<dbReference type="Pfam" id="PF01471">
    <property type="entry name" value="PG_binding_1"/>
    <property type="match status" value="1"/>
</dbReference>
<feature type="domain" description="LysM" evidence="2">
    <location>
        <begin position="162"/>
        <end position="205"/>
    </location>
</feature>
<proteinExistence type="predicted"/>
<dbReference type="InterPro" id="IPR050570">
    <property type="entry name" value="Cell_wall_metabolism_enzyme"/>
</dbReference>
<dbReference type="InterPro" id="IPR036366">
    <property type="entry name" value="PGBDSf"/>
</dbReference>
<dbReference type="CDD" id="cd12797">
    <property type="entry name" value="M23_peptidase"/>
    <property type="match status" value="1"/>
</dbReference>
<comment type="caution">
    <text evidence="3">The sequence shown here is derived from an EMBL/GenBank/DDBJ whole genome shotgun (WGS) entry which is preliminary data.</text>
</comment>
<gene>
    <name evidence="3" type="ORF">I0Q91_06620</name>
</gene>
<dbReference type="InterPro" id="IPR018392">
    <property type="entry name" value="LysM"/>
</dbReference>
<name>A0A931AV69_9FIRM</name>
<dbReference type="PANTHER" id="PTHR21666">
    <property type="entry name" value="PEPTIDASE-RELATED"/>
    <property type="match status" value="1"/>
</dbReference>
<evidence type="ECO:0000256" key="1">
    <source>
        <dbReference type="SAM" id="SignalP"/>
    </source>
</evidence>
<dbReference type="Gene3D" id="3.10.350.10">
    <property type="entry name" value="LysM domain"/>
    <property type="match status" value="2"/>
</dbReference>
<dbReference type="Gene3D" id="1.10.101.10">
    <property type="entry name" value="PGBD-like superfamily/PGBD"/>
    <property type="match status" value="1"/>
</dbReference>
<dbReference type="PROSITE" id="PS51782">
    <property type="entry name" value="LYSM"/>
    <property type="match status" value="2"/>
</dbReference>
<evidence type="ECO:0000313" key="3">
    <source>
        <dbReference type="EMBL" id="MBF8436741.1"/>
    </source>
</evidence>
<dbReference type="EMBL" id="JADPIE010000003">
    <property type="protein sequence ID" value="MBF8436741.1"/>
    <property type="molecule type" value="Genomic_DNA"/>
</dbReference>
<dbReference type="RefSeq" id="WP_270453652.1">
    <property type="nucleotide sequence ID" value="NZ_JADPIE010000003.1"/>
</dbReference>
<dbReference type="Pfam" id="PF01551">
    <property type="entry name" value="Peptidase_M23"/>
    <property type="match status" value="1"/>
</dbReference>
<dbReference type="AlphaFoldDB" id="A0A931AV69"/>
<sequence length="347" mass="37017">MSSKLKVLALLMIMLLAITTVAEAGVLRNGDRGSAVEELQQNLSDLGYDISADGIFGAGTEQALRDFQESAGLSVDGVYGDQTRQALKEELNSNSSEDNIYTVQPGDTLTIIAINHDVSLNELRVANDVDGSTIHPGDELVIPGENGSLTGQGGEESEVEEITHNVRSGEALSTIARQHDTDVATIREYNNITGDVIRAGDELVIPVSSRNSSSQRSSSSTNFDWPVEGNITSDYGNRRHPVSGRNDFHSGVDIAAPHGTTVQAAASGTVSFVGWMGGYGRVVIIDHGNGYETLYAHNSQILVNEGQNVNRGSAIARVGTSGVATGPHVHFEIHQNGNHQNPMNFLR</sequence>
<dbReference type="CDD" id="cd00118">
    <property type="entry name" value="LysM"/>
    <property type="match status" value="2"/>
</dbReference>
<dbReference type="GO" id="GO:0004222">
    <property type="term" value="F:metalloendopeptidase activity"/>
    <property type="evidence" value="ECO:0007669"/>
    <property type="project" value="TreeGrafter"/>
</dbReference>
<accession>A0A931AV69</accession>
<dbReference type="InterPro" id="IPR016047">
    <property type="entry name" value="M23ase_b-sheet_dom"/>
</dbReference>
<feature type="chain" id="PRO_5037082971" evidence="1">
    <location>
        <begin position="25"/>
        <end position="347"/>
    </location>
</feature>